<evidence type="ECO:0000256" key="2">
    <source>
        <dbReference type="ARBA" id="ARBA00023204"/>
    </source>
</evidence>
<dbReference type="Gene3D" id="3.20.20.150">
    <property type="entry name" value="Divalent-metal-dependent TIM barrel enzymes"/>
    <property type="match status" value="1"/>
</dbReference>
<proteinExistence type="predicted"/>
<sequence>MKIGYACTPLKLNNRTTRTFTLKNYSEETLINCINLNLKDLIKILEYNISKGILLFRISSDIIPFGSHTINNFNWNKYFKDDLNKIENLIKTNSIRVSMHPGQYTVINSTNAKTVSKSIMDLNYHCLFLDSLNLDFSSKIILHIGGVYNDKAKAINNFIYNYNHLSNNIKNRLVIENDEKNYGINDLLYISEKCSIPIIYDNLHYICYENSQSDNYSILNLIKHTWGKDDGAIKVHFSEQNKLKKKGSHSKTISCNKFLDYINSLKDLDIDIMTEVKDKDFSAIKCINSIKELNNSLSYNNKLNELLSYKYYLKEKGTYIFEKAEDILNSKGIIEFYKFIDPLIYKEPTEENYIKALKSVYYILEDSLCKSEKNHFNKLYKDKKFTNCKDYLHKIIIKKDIKDMISMYYFYN</sequence>
<evidence type="ECO:0000256" key="1">
    <source>
        <dbReference type="ARBA" id="ARBA00022763"/>
    </source>
</evidence>
<dbReference type="PANTHER" id="PTHR31290:SF5">
    <property type="entry name" value="UV-DAMAGE ENDONUCLEASE"/>
    <property type="match status" value="1"/>
</dbReference>
<keyword evidence="1" id="KW-0227">DNA damage</keyword>
<dbReference type="Pfam" id="PF03851">
    <property type="entry name" value="UvdE"/>
    <property type="match status" value="1"/>
</dbReference>
<dbReference type="NCBIfam" id="TIGR00629">
    <property type="entry name" value="uvde"/>
    <property type="match status" value="1"/>
</dbReference>
<dbReference type="RefSeq" id="WP_209796158.1">
    <property type="nucleotide sequence ID" value="NZ_JAGGJZ010000002.1"/>
</dbReference>
<comment type="caution">
    <text evidence="3">The sequence shown here is derived from an EMBL/GenBank/DDBJ whole genome shotgun (WGS) entry which is preliminary data.</text>
</comment>
<dbReference type="GO" id="GO:0004519">
    <property type="term" value="F:endonuclease activity"/>
    <property type="evidence" value="ECO:0007669"/>
    <property type="project" value="UniProtKB-KW"/>
</dbReference>
<evidence type="ECO:0000313" key="4">
    <source>
        <dbReference type="Proteomes" id="UP000783390"/>
    </source>
</evidence>
<dbReference type="PANTHER" id="PTHR31290">
    <property type="entry name" value="UV-DAMAGE ENDONUCLEASE"/>
    <property type="match status" value="1"/>
</dbReference>
<name>A0ABS4EZN4_9CLOT</name>
<organism evidence="3 4">
    <name type="scientific">Clostridium moniliforme</name>
    <dbReference type="NCBI Taxonomy" id="39489"/>
    <lineage>
        <taxon>Bacteria</taxon>
        <taxon>Bacillati</taxon>
        <taxon>Bacillota</taxon>
        <taxon>Clostridia</taxon>
        <taxon>Eubacteriales</taxon>
        <taxon>Clostridiaceae</taxon>
        <taxon>Clostridium</taxon>
    </lineage>
</organism>
<dbReference type="GO" id="GO:0016787">
    <property type="term" value="F:hydrolase activity"/>
    <property type="evidence" value="ECO:0007669"/>
    <property type="project" value="UniProtKB-KW"/>
</dbReference>
<protein>
    <submittedName>
        <fullName evidence="3">UV DNA damage endonuclease</fullName>
        <ecNumber evidence="3">3.-.-.-</ecNumber>
    </submittedName>
</protein>
<keyword evidence="3" id="KW-0255">Endonuclease</keyword>
<gene>
    <name evidence="3" type="ORF">J2Z53_001044</name>
</gene>
<keyword evidence="3" id="KW-0378">Hydrolase</keyword>
<dbReference type="EMBL" id="JAGGJZ010000002">
    <property type="protein sequence ID" value="MBP1889463.1"/>
    <property type="molecule type" value="Genomic_DNA"/>
</dbReference>
<reference evidence="3 4" key="1">
    <citation type="submission" date="2021-03" db="EMBL/GenBank/DDBJ databases">
        <title>Genomic Encyclopedia of Type Strains, Phase IV (KMG-IV): sequencing the most valuable type-strain genomes for metagenomic binning, comparative biology and taxonomic classification.</title>
        <authorList>
            <person name="Goeker M."/>
        </authorList>
    </citation>
    <scope>NUCLEOTIDE SEQUENCE [LARGE SCALE GENOMIC DNA]</scope>
    <source>
        <strain evidence="3 4">DSM 3984</strain>
    </source>
</reference>
<keyword evidence="4" id="KW-1185">Reference proteome</keyword>
<keyword evidence="2" id="KW-0234">DNA repair</keyword>
<dbReference type="Proteomes" id="UP000783390">
    <property type="component" value="Unassembled WGS sequence"/>
</dbReference>
<dbReference type="InterPro" id="IPR004601">
    <property type="entry name" value="UvdE"/>
</dbReference>
<keyword evidence="3" id="KW-0540">Nuclease</keyword>
<accession>A0ABS4EZN4</accession>
<evidence type="ECO:0000313" key="3">
    <source>
        <dbReference type="EMBL" id="MBP1889463.1"/>
    </source>
</evidence>
<dbReference type="EC" id="3.-.-.-" evidence="3"/>